<evidence type="ECO:0000313" key="8">
    <source>
        <dbReference type="Proteomes" id="UP000693946"/>
    </source>
</evidence>
<feature type="compositionally biased region" description="Polar residues" evidence="5">
    <location>
        <begin position="462"/>
        <end position="473"/>
    </location>
</feature>
<dbReference type="GO" id="GO:0005882">
    <property type="term" value="C:intermediate filament"/>
    <property type="evidence" value="ECO:0007669"/>
    <property type="project" value="UniProtKB-KW"/>
</dbReference>
<dbReference type="InterPro" id="IPR018039">
    <property type="entry name" value="IF_conserved"/>
</dbReference>
<dbReference type="Pfam" id="PF00038">
    <property type="entry name" value="Filament"/>
    <property type="match status" value="1"/>
</dbReference>
<feature type="compositionally biased region" description="Low complexity" evidence="5">
    <location>
        <begin position="412"/>
        <end position="425"/>
    </location>
</feature>
<dbReference type="GO" id="GO:0060053">
    <property type="term" value="C:neurofilament cytoskeleton"/>
    <property type="evidence" value="ECO:0007669"/>
    <property type="project" value="TreeGrafter"/>
</dbReference>
<feature type="compositionally biased region" description="Low complexity" evidence="5">
    <location>
        <begin position="1018"/>
        <end position="1028"/>
    </location>
</feature>
<feature type="region of interest" description="Disordered" evidence="5">
    <location>
        <begin position="356"/>
        <end position="382"/>
    </location>
</feature>
<dbReference type="GO" id="GO:0042383">
    <property type="term" value="C:sarcolemma"/>
    <property type="evidence" value="ECO:0007669"/>
    <property type="project" value="TreeGrafter"/>
</dbReference>
<dbReference type="PANTHER" id="PTHR47136:SF1">
    <property type="entry name" value="SYNEMIN"/>
    <property type="match status" value="1"/>
</dbReference>
<proteinExistence type="inferred from homology"/>
<evidence type="ECO:0000256" key="3">
    <source>
        <dbReference type="RuleBase" id="RU000685"/>
    </source>
</evidence>
<feature type="coiled-coil region" evidence="4">
    <location>
        <begin position="119"/>
        <end position="153"/>
    </location>
</feature>
<reference evidence="7 8" key="1">
    <citation type="journal article" date="2021" name="Sci. Rep.">
        <title>Chromosome anchoring in Senegalese sole (Solea senegalensis) reveals sex-associated markers and genome rearrangements in flatfish.</title>
        <authorList>
            <person name="Guerrero-Cozar I."/>
            <person name="Gomez-Garrido J."/>
            <person name="Berbel C."/>
            <person name="Martinez-Blanch J.F."/>
            <person name="Alioto T."/>
            <person name="Claros M.G."/>
            <person name="Gagnaire P.A."/>
            <person name="Manchado M."/>
        </authorList>
    </citation>
    <scope>NUCLEOTIDE SEQUENCE [LARGE SCALE GENOMIC DNA]</scope>
    <source>
        <strain evidence="7">Sse05_10M</strain>
    </source>
</reference>
<dbReference type="AlphaFoldDB" id="A0AAV6SXX5"/>
<evidence type="ECO:0000313" key="7">
    <source>
        <dbReference type="EMBL" id="KAG7522092.1"/>
    </source>
</evidence>
<dbReference type="PANTHER" id="PTHR47136">
    <property type="entry name" value="SYNEMIN"/>
    <property type="match status" value="1"/>
</dbReference>
<feature type="region of interest" description="Disordered" evidence="5">
    <location>
        <begin position="412"/>
        <end position="478"/>
    </location>
</feature>
<comment type="caution">
    <text evidence="7">The sequence shown here is derived from an EMBL/GenBank/DDBJ whole genome shotgun (WGS) entry which is preliminary data.</text>
</comment>
<evidence type="ECO:0000256" key="5">
    <source>
        <dbReference type="SAM" id="MobiDB-lite"/>
    </source>
</evidence>
<comment type="similarity">
    <text evidence="3">Belongs to the intermediate filament family.</text>
</comment>
<dbReference type="GO" id="GO:0043034">
    <property type="term" value="C:costamere"/>
    <property type="evidence" value="ECO:0007669"/>
    <property type="project" value="TreeGrafter"/>
</dbReference>
<name>A0AAV6SXX5_SOLSE</name>
<feature type="region of interest" description="Disordered" evidence="5">
    <location>
        <begin position="676"/>
        <end position="711"/>
    </location>
</feature>
<dbReference type="GO" id="GO:0019215">
    <property type="term" value="F:intermediate filament binding"/>
    <property type="evidence" value="ECO:0007669"/>
    <property type="project" value="TreeGrafter"/>
</dbReference>
<evidence type="ECO:0000256" key="4">
    <source>
        <dbReference type="SAM" id="Coils"/>
    </source>
</evidence>
<feature type="compositionally biased region" description="Basic and acidic residues" evidence="5">
    <location>
        <begin position="426"/>
        <end position="437"/>
    </location>
</feature>
<evidence type="ECO:0000259" key="6">
    <source>
        <dbReference type="PROSITE" id="PS51842"/>
    </source>
</evidence>
<dbReference type="InterPro" id="IPR030634">
    <property type="entry name" value="SYNM"/>
</dbReference>
<feature type="coiled-coil region" evidence="4">
    <location>
        <begin position="15"/>
        <end position="83"/>
    </location>
</feature>
<feature type="domain" description="IF rod" evidence="6">
    <location>
        <begin position="11"/>
        <end position="319"/>
    </location>
</feature>
<dbReference type="PROSITE" id="PS00226">
    <property type="entry name" value="IF_ROD_1"/>
    <property type="match status" value="1"/>
</dbReference>
<dbReference type="GO" id="GO:0005200">
    <property type="term" value="F:structural constituent of cytoskeleton"/>
    <property type="evidence" value="ECO:0007669"/>
    <property type="project" value="InterPro"/>
</dbReference>
<evidence type="ECO:0000256" key="1">
    <source>
        <dbReference type="ARBA" id="ARBA00022754"/>
    </source>
</evidence>
<evidence type="ECO:0000256" key="2">
    <source>
        <dbReference type="ARBA" id="ARBA00023054"/>
    </source>
</evidence>
<keyword evidence="1 3" id="KW-0403">Intermediate filament</keyword>
<feature type="compositionally biased region" description="Low complexity" evidence="5">
    <location>
        <begin position="370"/>
        <end position="382"/>
    </location>
</feature>
<dbReference type="InterPro" id="IPR039008">
    <property type="entry name" value="IF_rod_dom"/>
</dbReference>
<keyword evidence="8" id="KW-1185">Reference proteome</keyword>
<feature type="region of interest" description="Disordered" evidence="5">
    <location>
        <begin position="1011"/>
        <end position="1035"/>
    </location>
</feature>
<organism evidence="7 8">
    <name type="scientific">Solea senegalensis</name>
    <name type="common">Senegalese sole</name>
    <dbReference type="NCBI Taxonomy" id="28829"/>
    <lineage>
        <taxon>Eukaryota</taxon>
        <taxon>Metazoa</taxon>
        <taxon>Chordata</taxon>
        <taxon>Craniata</taxon>
        <taxon>Vertebrata</taxon>
        <taxon>Euteleostomi</taxon>
        <taxon>Actinopterygii</taxon>
        <taxon>Neopterygii</taxon>
        <taxon>Teleostei</taxon>
        <taxon>Neoteleostei</taxon>
        <taxon>Acanthomorphata</taxon>
        <taxon>Carangaria</taxon>
        <taxon>Pleuronectiformes</taxon>
        <taxon>Pleuronectoidei</taxon>
        <taxon>Soleidae</taxon>
        <taxon>Solea</taxon>
    </lineage>
</organism>
<dbReference type="GO" id="GO:0045104">
    <property type="term" value="P:intermediate filament cytoskeleton organization"/>
    <property type="evidence" value="ECO:0007669"/>
    <property type="project" value="InterPro"/>
</dbReference>
<dbReference type="EMBL" id="JAGKHQ010000002">
    <property type="protein sequence ID" value="KAG7522092.1"/>
    <property type="molecule type" value="Genomic_DNA"/>
</dbReference>
<gene>
    <name evidence="7" type="ORF">JOB18_013080</name>
</gene>
<feature type="compositionally biased region" description="Basic and acidic residues" evidence="5">
    <location>
        <begin position="445"/>
        <end position="461"/>
    </location>
</feature>
<dbReference type="SMART" id="SM01391">
    <property type="entry name" value="Filament"/>
    <property type="match status" value="1"/>
</dbReference>
<dbReference type="Proteomes" id="UP000693946">
    <property type="component" value="Linkage Group LG10"/>
</dbReference>
<feature type="coiled-coil region" evidence="4">
    <location>
        <begin position="203"/>
        <end position="332"/>
    </location>
</feature>
<feature type="compositionally biased region" description="Basic and acidic residues" evidence="5">
    <location>
        <begin position="685"/>
        <end position="699"/>
    </location>
</feature>
<dbReference type="GO" id="GO:0031443">
    <property type="term" value="P:fast-twitch skeletal muscle fiber contraction"/>
    <property type="evidence" value="ECO:0007669"/>
    <property type="project" value="TreeGrafter"/>
</dbReference>
<keyword evidence="2 4" id="KW-0175">Coiled coil</keyword>
<protein>
    <submittedName>
        <fullName evidence="7">Synemin</fullName>
    </submittedName>
</protein>
<dbReference type="GO" id="GO:0017166">
    <property type="term" value="F:vinculin binding"/>
    <property type="evidence" value="ECO:0007669"/>
    <property type="project" value="TreeGrafter"/>
</dbReference>
<sequence length="1050" mass="119198">MLPFRRTFESEKQHLQQLNSRLAQYLCRTKQLEQENAHLVAEINKLRQRRTTAGLEPKYKSEMRDLRRMVDQLSVEKSQAEVEREKLWRELQMIQCLCSEQTDVCTDISGELQGCAKELQVAHRTNTELQQRLLQLESEYGAMEEAHRQEMERARRQVESRVVPIITQTYCGPAVVPAEELQEYALGLSEGWVQTFELYQQKVVEMEQAMKADQAMLSDLQREKMQYAAQMDNLRKEAEKQGRLQMRLEDELMNMQETFRVDLSNYQTIVKQLEQERNLMAKTIAEKTQEHQHLLKVKMDLGMEVAAYRALLEGERVSLEDAHRRVNQHQRERIIDIKKPAQPYTPRASMLTTRQHTDVRYTQPAPSLTRSPIVSSGSRSPSKVIPISVADRARYQSPASRRDMISFSKARAAASAPVSTTTAASAKDEQTRKHETHMSPGVQKTSEERTVKIKQVSREESQISPIKSPTAETKSVRVLSPPTMSLSTDIETESQRELLDEMDHGYGVKFEDEWETESTSEQKILEPVSVEEIVEKVIRPAGLEARVCSPGESKVKYHVEKTEEENGTTKTQIVLESKVEEEVDFGEDSALDKLLSQGAKKMSLEDIEDTAAGSMIKNLFSDLQGAEILQNKSVNVQIIEEPVDSRSKYEVEVEEMSRSTQEPVDSHSKYEVEVKEMSRSTQEPVDSHSKYEGEVKEMSRSTQEPGDSHSKYEGEVKEMSRSTYHQPSSTYFQIEELENVPYDTHMQLDDVTKSFTTDATESREYFVSTPDDNLSESEEGGGITSYGHYGMVDDLSDEKYYQDGNIPLNTAIQKRGDEYKFLSDLKDGFPECIIEEEICVSPVVQESVLEFLREDSLEPKEQLKGALEKLQSSVSGPLKEELAFLTKISRESPENMAVNVTKVQQSSDNGTMTIVAELNVSQTLEDSGLLEAEDDLSEEQIMAALRSSNHEFEKAFQVGAGGGYSFSIDKTEDIAHGEESEGFTDQGESTSEITERHIKFRPSEKSFTFQMGSHSGVSSQQELLSEISESPEKISQEKRVATIYLDSPNN</sequence>
<dbReference type="GO" id="GO:0008307">
    <property type="term" value="F:structural constituent of muscle"/>
    <property type="evidence" value="ECO:0007669"/>
    <property type="project" value="InterPro"/>
</dbReference>
<accession>A0AAV6SXX5</accession>
<dbReference type="PROSITE" id="PS51842">
    <property type="entry name" value="IF_ROD_2"/>
    <property type="match status" value="1"/>
</dbReference>